<dbReference type="SMART" id="SM00382">
    <property type="entry name" value="AAA"/>
    <property type="match status" value="2"/>
</dbReference>
<evidence type="ECO:0000256" key="3">
    <source>
        <dbReference type="ARBA" id="ARBA00022840"/>
    </source>
</evidence>
<accession>A0A9W6CS53</accession>
<evidence type="ECO:0000256" key="1">
    <source>
        <dbReference type="ARBA" id="ARBA00006914"/>
    </source>
</evidence>
<dbReference type="PANTHER" id="PTHR23073">
    <property type="entry name" value="26S PROTEASOME REGULATORY SUBUNIT"/>
    <property type="match status" value="1"/>
</dbReference>
<dbReference type="GO" id="GO:0005524">
    <property type="term" value="F:ATP binding"/>
    <property type="evidence" value="ECO:0007669"/>
    <property type="project" value="UniProtKB-KW"/>
</dbReference>
<comment type="similarity">
    <text evidence="1">Belongs to the AAA ATPase family.</text>
</comment>
<feature type="domain" description="AAA+ ATPase" evidence="4">
    <location>
        <begin position="252"/>
        <end position="384"/>
    </location>
</feature>
<dbReference type="InterPro" id="IPR003593">
    <property type="entry name" value="AAA+_ATPase"/>
</dbReference>
<organism evidence="5 6">
    <name type="scientific">Xanthobacter flavus</name>
    <dbReference type="NCBI Taxonomy" id="281"/>
    <lineage>
        <taxon>Bacteria</taxon>
        <taxon>Pseudomonadati</taxon>
        <taxon>Pseudomonadota</taxon>
        <taxon>Alphaproteobacteria</taxon>
        <taxon>Hyphomicrobiales</taxon>
        <taxon>Xanthobacteraceae</taxon>
        <taxon>Xanthobacter</taxon>
    </lineage>
</organism>
<dbReference type="Pfam" id="PF00004">
    <property type="entry name" value="AAA"/>
    <property type="match status" value="2"/>
</dbReference>
<dbReference type="CDD" id="cd19481">
    <property type="entry name" value="RecA-like_protease"/>
    <property type="match status" value="1"/>
</dbReference>
<dbReference type="InterPro" id="IPR003959">
    <property type="entry name" value="ATPase_AAA_core"/>
</dbReference>
<dbReference type="InterPro" id="IPR027417">
    <property type="entry name" value="P-loop_NTPase"/>
</dbReference>
<protein>
    <submittedName>
        <fullName evidence="5">ATPase</fullName>
    </submittedName>
</protein>
<dbReference type="AlphaFoldDB" id="A0A9W6CS53"/>
<evidence type="ECO:0000313" key="5">
    <source>
        <dbReference type="EMBL" id="GLI25302.1"/>
    </source>
</evidence>
<reference evidence="5" key="1">
    <citation type="submission" date="2022-12" db="EMBL/GenBank/DDBJ databases">
        <title>Reference genome sequencing for broad-spectrum identification of bacterial and archaeal isolates by mass spectrometry.</title>
        <authorList>
            <person name="Sekiguchi Y."/>
            <person name="Tourlousse D.M."/>
        </authorList>
    </citation>
    <scope>NUCLEOTIDE SEQUENCE</scope>
    <source>
        <strain evidence="5">301</strain>
    </source>
</reference>
<gene>
    <name evidence="5" type="ORF">XFLAVUS301_49760</name>
</gene>
<dbReference type="InterPro" id="IPR050221">
    <property type="entry name" value="26S_Proteasome_ATPase"/>
</dbReference>
<dbReference type="EMBL" id="BSDO01000014">
    <property type="protein sequence ID" value="GLI25302.1"/>
    <property type="molecule type" value="Genomic_DNA"/>
</dbReference>
<dbReference type="GO" id="GO:0016887">
    <property type="term" value="F:ATP hydrolysis activity"/>
    <property type="evidence" value="ECO:0007669"/>
    <property type="project" value="InterPro"/>
</dbReference>
<dbReference type="Gene3D" id="3.40.50.300">
    <property type="entry name" value="P-loop containing nucleotide triphosphate hydrolases"/>
    <property type="match status" value="2"/>
</dbReference>
<sequence length="692" mass="75237">MLSLTESVMHPFERHTLIRHVAALASEGSAVWASFWRKTELSHWLVRHHPLLKIATLPDAGDEVELAAHVVTRDALLSHFTGLRESLPPQASPLERKVSWLGDELGLGPLDRTILGLLVRAATIPEVHSLVLALGSQFIPERLRMPHNMDIGLNTIAALLGQTPRAVGRRLTREMPLVMYGLVDDRRGQDFAASDRTLKVSNASRSTAQTLRSLLFGKPKTTSLTWEDFSHLKADAEAVCDLLKAASRSRTRGINILLHGAPGTGKTAFASALAARAGLHAVFVGECAEEGEEPDREQRISALALAQKLSSQSEGLFLVMDEAEDIFVGVDEARGHSRLGAKVFMNNLVEANPCPTLYISNHPHRLGRAVLRRMTYAVEFPRLDRAARERIVRRSATRHKIALDPARLQELVRLDAPPALIDHGLRAARLCGAESQVAVRAAASVLKVMGGRPAPVGAKARFHPAFACADTDLARLTDRIVASGRTEISLCLHGLPGTGKSAYARHLAERMGLEVLEKRASDLLGMFVGETEQNIAACFAEAKDKRAFLVFDEADSLLRDRTGAGQSHEVSQVNEMLTWMESHPYPFACTTNFADALDPAAARRFLFKVRFLPLSQAQARALFAHTFGQTAPAHLDGLCQLTPGDFAVVARKAQVMGETDACALVEALAAEVEAKPGSPRRPIGFRAPAPTG</sequence>
<keyword evidence="3" id="KW-0067">ATP-binding</keyword>
<proteinExistence type="inferred from homology"/>
<dbReference type="SUPFAM" id="SSF52540">
    <property type="entry name" value="P-loop containing nucleoside triphosphate hydrolases"/>
    <property type="match status" value="2"/>
</dbReference>
<evidence type="ECO:0000256" key="2">
    <source>
        <dbReference type="ARBA" id="ARBA00022741"/>
    </source>
</evidence>
<comment type="caution">
    <text evidence="5">The sequence shown here is derived from an EMBL/GenBank/DDBJ whole genome shotgun (WGS) entry which is preliminary data.</text>
</comment>
<name>A0A9W6CS53_XANFL</name>
<evidence type="ECO:0000313" key="6">
    <source>
        <dbReference type="Proteomes" id="UP001144397"/>
    </source>
</evidence>
<keyword evidence="2" id="KW-0547">Nucleotide-binding</keyword>
<feature type="domain" description="AAA+ ATPase" evidence="4">
    <location>
        <begin position="486"/>
        <end position="615"/>
    </location>
</feature>
<evidence type="ECO:0000259" key="4">
    <source>
        <dbReference type="SMART" id="SM00382"/>
    </source>
</evidence>
<dbReference type="Proteomes" id="UP001144397">
    <property type="component" value="Unassembled WGS sequence"/>
</dbReference>